<evidence type="ECO:0000313" key="3">
    <source>
        <dbReference type="EMBL" id="GFT91000.1"/>
    </source>
</evidence>
<gene>
    <name evidence="3" type="primary">AVEN_127276_1</name>
    <name evidence="3" type="ORF">NPIL_15561</name>
</gene>
<name>A0A8X6U818_NEPPI</name>
<dbReference type="Proteomes" id="UP000887013">
    <property type="component" value="Unassembled WGS sequence"/>
</dbReference>
<dbReference type="Pfam" id="PF10545">
    <property type="entry name" value="MADF_DNA_bdg"/>
    <property type="match status" value="1"/>
</dbReference>
<feature type="domain" description="MADF" evidence="2">
    <location>
        <begin position="156"/>
        <end position="255"/>
    </location>
</feature>
<proteinExistence type="predicted"/>
<reference evidence="3" key="1">
    <citation type="submission" date="2020-08" db="EMBL/GenBank/DDBJ databases">
        <title>Multicomponent nature underlies the extraordinary mechanical properties of spider dragline silk.</title>
        <authorList>
            <person name="Kono N."/>
            <person name="Nakamura H."/>
            <person name="Mori M."/>
            <person name="Yoshida Y."/>
            <person name="Ohtoshi R."/>
            <person name="Malay A.D."/>
            <person name="Moran D.A.P."/>
            <person name="Tomita M."/>
            <person name="Numata K."/>
            <person name="Arakawa K."/>
        </authorList>
    </citation>
    <scope>NUCLEOTIDE SEQUENCE</scope>
</reference>
<feature type="region of interest" description="Disordered" evidence="1">
    <location>
        <begin position="293"/>
        <end position="323"/>
    </location>
</feature>
<evidence type="ECO:0000259" key="2">
    <source>
        <dbReference type="PROSITE" id="PS51029"/>
    </source>
</evidence>
<organism evidence="3 4">
    <name type="scientific">Nephila pilipes</name>
    <name type="common">Giant wood spider</name>
    <name type="synonym">Nephila maculata</name>
    <dbReference type="NCBI Taxonomy" id="299642"/>
    <lineage>
        <taxon>Eukaryota</taxon>
        <taxon>Metazoa</taxon>
        <taxon>Ecdysozoa</taxon>
        <taxon>Arthropoda</taxon>
        <taxon>Chelicerata</taxon>
        <taxon>Arachnida</taxon>
        <taxon>Araneae</taxon>
        <taxon>Araneomorphae</taxon>
        <taxon>Entelegynae</taxon>
        <taxon>Araneoidea</taxon>
        <taxon>Nephilidae</taxon>
        <taxon>Nephila</taxon>
    </lineage>
</organism>
<evidence type="ECO:0000313" key="4">
    <source>
        <dbReference type="Proteomes" id="UP000887013"/>
    </source>
</evidence>
<evidence type="ECO:0000256" key="1">
    <source>
        <dbReference type="SAM" id="MobiDB-lite"/>
    </source>
</evidence>
<feature type="compositionally biased region" description="Polar residues" evidence="1">
    <location>
        <begin position="296"/>
        <end position="316"/>
    </location>
</feature>
<dbReference type="PROSITE" id="PS51029">
    <property type="entry name" value="MADF"/>
    <property type="match status" value="1"/>
</dbReference>
<comment type="caution">
    <text evidence="3">The sequence shown here is derived from an EMBL/GenBank/DDBJ whole genome shotgun (WGS) entry which is preliminary data.</text>
</comment>
<protein>
    <submittedName>
        <fullName evidence="3">MADF domain-containing protein</fullName>
    </submittedName>
</protein>
<dbReference type="SMART" id="SM00595">
    <property type="entry name" value="MADF"/>
    <property type="match status" value="1"/>
</dbReference>
<accession>A0A8X6U818</accession>
<sequence length="404" mass="47119">MNLDKVQDEIVGKQDELRRGKDGVNWSGCRWIKENLGLLVILLRLGVGKDRKLSDLALTSRRGYGLLTKQRRMLHLSDLSVRLRRVKVVEWDACANISDDAILSHKRRGEEVSYAGQLVIEDLTSALTSVVRLVRCKDHFEGSVSPVTMERRVIQEFIEIYRSEPSLWKVRSSHYNNKAIKNVAYRRMVNKLREIYPNADVEMVKRKINALRTNYRKELRKVEASKEMFQLTGEPVYVPSLWYFELFHFIADQESEPPIIDVTDGVEVQDMLRVDFDENMTFEKEEMSDEFDEEFQVSSPESQSMHQMTNFPQNNHPPFKRRRNLPYKSEDQWYLKKETSSPTPDGQEVFGRYVASKLRQMDKSSQMLSERLISEVLFRGQMGLLTRNTCLGEDDPPPTVKVEE</sequence>
<dbReference type="OrthoDB" id="6422768at2759"/>
<dbReference type="PANTHER" id="PTHR21505">
    <property type="entry name" value="MADF DOMAIN-CONTAINING PROTEIN-RELATED"/>
    <property type="match status" value="1"/>
</dbReference>
<dbReference type="InterPro" id="IPR006578">
    <property type="entry name" value="MADF-dom"/>
</dbReference>
<dbReference type="AlphaFoldDB" id="A0A8X6U818"/>
<dbReference type="PANTHER" id="PTHR21505:SF8">
    <property type="entry name" value="DPT-YFP REPRESSOR BY OVEREXPRESSION, ISOFORM D-RELATED"/>
    <property type="match status" value="1"/>
</dbReference>
<keyword evidence="4" id="KW-1185">Reference proteome</keyword>
<dbReference type="EMBL" id="BMAW01074179">
    <property type="protein sequence ID" value="GFT91000.1"/>
    <property type="molecule type" value="Genomic_DNA"/>
</dbReference>